<proteinExistence type="predicted"/>
<sequence>MATLAEPSANAKLLIRVSVTVEGVKIFDKEAPDLTRGDRAGSKQVEAMVMPFI</sequence>
<accession>A0ABV0B3P2</accession>
<dbReference type="EMBL" id="JBDIZK010000002">
    <property type="protein sequence ID" value="MEN3746198.1"/>
    <property type="molecule type" value="Genomic_DNA"/>
</dbReference>
<evidence type="ECO:0000313" key="2">
    <source>
        <dbReference type="Proteomes" id="UP001427805"/>
    </source>
</evidence>
<dbReference type="RefSeq" id="WP_346245207.1">
    <property type="nucleotide sequence ID" value="NZ_JBDIZK010000002.1"/>
</dbReference>
<protein>
    <submittedName>
        <fullName evidence="1">Uncharacterized protein</fullName>
    </submittedName>
</protein>
<keyword evidence="2" id="KW-1185">Reference proteome</keyword>
<dbReference type="Proteomes" id="UP001427805">
    <property type="component" value="Unassembled WGS sequence"/>
</dbReference>
<comment type="caution">
    <text evidence="1">The sequence shown here is derived from an EMBL/GenBank/DDBJ whole genome shotgun (WGS) entry which is preliminary data.</text>
</comment>
<gene>
    <name evidence="1" type="ORF">TPR58_03385</name>
</gene>
<name>A0ABV0B3P2_9SPHN</name>
<organism evidence="1 2">
    <name type="scientific">Sphingomonas rustica</name>
    <dbReference type="NCBI Taxonomy" id="3103142"/>
    <lineage>
        <taxon>Bacteria</taxon>
        <taxon>Pseudomonadati</taxon>
        <taxon>Pseudomonadota</taxon>
        <taxon>Alphaproteobacteria</taxon>
        <taxon>Sphingomonadales</taxon>
        <taxon>Sphingomonadaceae</taxon>
        <taxon>Sphingomonas</taxon>
    </lineage>
</organism>
<reference evidence="1 2" key="1">
    <citation type="submission" date="2024-05" db="EMBL/GenBank/DDBJ databases">
        <title>Sphingomonas sp. HF-S3 16S ribosomal RNA gene Genome sequencing and assembly.</title>
        <authorList>
            <person name="Lee H."/>
        </authorList>
    </citation>
    <scope>NUCLEOTIDE SEQUENCE [LARGE SCALE GENOMIC DNA]</scope>
    <source>
        <strain evidence="1 2">HF-S3</strain>
    </source>
</reference>
<evidence type="ECO:0000313" key="1">
    <source>
        <dbReference type="EMBL" id="MEN3746198.1"/>
    </source>
</evidence>